<protein>
    <recommendedName>
        <fullName evidence="2">Pre-C2HC domain-containing protein</fullName>
    </recommendedName>
</protein>
<dbReference type="InterPro" id="IPR006579">
    <property type="entry name" value="Pre_C2HC_dom"/>
</dbReference>
<proteinExistence type="predicted"/>
<reference evidence="3" key="1">
    <citation type="submission" date="2020-08" db="EMBL/GenBank/DDBJ databases">
        <title>Genome sequencing and assembly of the red palm weevil Rhynchophorus ferrugineus.</title>
        <authorList>
            <person name="Dias G.B."/>
            <person name="Bergman C.M."/>
            <person name="Manee M."/>
        </authorList>
    </citation>
    <scope>NUCLEOTIDE SEQUENCE</scope>
    <source>
        <strain evidence="3">AA-2017</strain>
        <tissue evidence="3">Whole larva</tissue>
    </source>
</reference>
<evidence type="ECO:0000259" key="2">
    <source>
        <dbReference type="SMART" id="SM00596"/>
    </source>
</evidence>
<feature type="region of interest" description="Disordered" evidence="1">
    <location>
        <begin position="78"/>
        <end position="97"/>
    </location>
</feature>
<evidence type="ECO:0000313" key="3">
    <source>
        <dbReference type="EMBL" id="KAF7283918.1"/>
    </source>
</evidence>
<name>A0A834MHL8_RHYFE</name>
<dbReference type="SMART" id="SM00596">
    <property type="entry name" value="PRE_C2HC"/>
    <property type="match status" value="1"/>
</dbReference>
<evidence type="ECO:0000313" key="4">
    <source>
        <dbReference type="Proteomes" id="UP000625711"/>
    </source>
</evidence>
<sequence length="273" mass="31256">METSTSGVSHIAVLNVENTTRTQNEQALYNAWMNEKSARESLEIALTNMQNSPIVTYETDEEELQKEVGWLTVKNKKRKANNSPGSSPQQIKIKQNNEQNKEIRMLRPAPIIESNVTDFDFVYETLRSNYIIFKATVLNNGQIKLNAECRTTFTKIINCLELLKLQWHSYEDKQTRDIKVMARGLPSTAKSEKIIAELNQYGLKCLNAANIKKKTKNNKGEILVHKKPLPLFMLAFEHDTDTKTIFGIKRILGVEIKIEPLKKSNLISQCKRC</sequence>
<dbReference type="OrthoDB" id="6775860at2759"/>
<feature type="domain" description="Pre-C2HC" evidence="2">
    <location>
        <begin position="191"/>
        <end position="268"/>
    </location>
</feature>
<dbReference type="EMBL" id="JAACXV010000085">
    <property type="protein sequence ID" value="KAF7283918.1"/>
    <property type="molecule type" value="Genomic_DNA"/>
</dbReference>
<accession>A0A834MHL8</accession>
<organism evidence="3 4">
    <name type="scientific">Rhynchophorus ferrugineus</name>
    <name type="common">Red palm weevil</name>
    <name type="synonym">Curculio ferrugineus</name>
    <dbReference type="NCBI Taxonomy" id="354439"/>
    <lineage>
        <taxon>Eukaryota</taxon>
        <taxon>Metazoa</taxon>
        <taxon>Ecdysozoa</taxon>
        <taxon>Arthropoda</taxon>
        <taxon>Hexapoda</taxon>
        <taxon>Insecta</taxon>
        <taxon>Pterygota</taxon>
        <taxon>Neoptera</taxon>
        <taxon>Endopterygota</taxon>
        <taxon>Coleoptera</taxon>
        <taxon>Polyphaga</taxon>
        <taxon>Cucujiformia</taxon>
        <taxon>Curculionidae</taxon>
        <taxon>Dryophthorinae</taxon>
        <taxon>Rhynchophorus</taxon>
    </lineage>
</organism>
<dbReference type="Pfam" id="PF07530">
    <property type="entry name" value="PRE_C2HC"/>
    <property type="match status" value="1"/>
</dbReference>
<evidence type="ECO:0000256" key="1">
    <source>
        <dbReference type="SAM" id="MobiDB-lite"/>
    </source>
</evidence>
<dbReference type="Proteomes" id="UP000625711">
    <property type="component" value="Unassembled WGS sequence"/>
</dbReference>
<keyword evidence="4" id="KW-1185">Reference proteome</keyword>
<comment type="caution">
    <text evidence="3">The sequence shown here is derived from an EMBL/GenBank/DDBJ whole genome shotgun (WGS) entry which is preliminary data.</text>
</comment>
<dbReference type="AlphaFoldDB" id="A0A834MHL8"/>
<gene>
    <name evidence="3" type="ORF">GWI33_022747</name>
</gene>